<evidence type="ECO:0000256" key="1">
    <source>
        <dbReference type="ARBA" id="ARBA00010515"/>
    </source>
</evidence>
<dbReference type="PANTHER" id="PTHR48081:SF8">
    <property type="entry name" value="ALPHA_BETA HYDROLASE FOLD-3 DOMAIN-CONTAINING PROTEIN-RELATED"/>
    <property type="match status" value="1"/>
</dbReference>
<accession>A0ABW2B191</accession>
<keyword evidence="2 5" id="KW-0378">Hydrolase</keyword>
<dbReference type="Gene3D" id="3.40.50.1820">
    <property type="entry name" value="alpha/beta hydrolase"/>
    <property type="match status" value="1"/>
</dbReference>
<reference evidence="6" key="1">
    <citation type="journal article" date="2019" name="Int. J. Syst. Evol. Microbiol.">
        <title>The Global Catalogue of Microorganisms (GCM) 10K type strain sequencing project: providing services to taxonomists for standard genome sequencing and annotation.</title>
        <authorList>
            <consortium name="The Broad Institute Genomics Platform"/>
            <consortium name="The Broad Institute Genome Sequencing Center for Infectious Disease"/>
            <person name="Wu L."/>
            <person name="Ma J."/>
        </authorList>
    </citation>
    <scope>NUCLEOTIDE SEQUENCE [LARGE SCALE GENOMIC DNA]</scope>
    <source>
        <strain evidence="6">CCUG 66188</strain>
    </source>
</reference>
<comment type="similarity">
    <text evidence="1">Belongs to the 'GDXG' lipolytic enzyme family.</text>
</comment>
<dbReference type="PANTHER" id="PTHR48081">
    <property type="entry name" value="AB HYDROLASE SUPERFAMILY PROTEIN C4A8.06C"/>
    <property type="match status" value="1"/>
</dbReference>
<comment type="caution">
    <text evidence="5">The sequence shown here is derived from an EMBL/GenBank/DDBJ whole genome shotgun (WGS) entry which is preliminary data.</text>
</comment>
<gene>
    <name evidence="5" type="ORF">ACFQFQ_06105</name>
</gene>
<sequence>MNAPDYDQLIDAETWAYIARLDAAYPPDAVEMTIREQRQVYDRMCRLFDQGRPAGIVVRDIPYGAVPCRIYEKTATDVTVVYYHGGGFVVGGLDSHDDICAAICDRTGYRVISVDYGLAPEVVFPGCFNDACAAFEAIAKVHPGPLVMAGDSAGGNLAAAVTHQARHDLPGRIRGQLLIYPGLGGDRGQGSYVEHANAPQLTAADLAFYLKVRVGEGEPPTDDPRFAPLSDTDFTGLPPSVLITAECDPLASDGGAYRDAIRGAGGQAVWFNEPGMVHGCLRARAMSSRAAAFFDKVVEGIAALGRGDWPYADAQT</sequence>
<feature type="active site" evidence="3">
    <location>
        <position position="152"/>
    </location>
</feature>
<keyword evidence="6" id="KW-1185">Reference proteome</keyword>
<dbReference type="InterPro" id="IPR033140">
    <property type="entry name" value="Lipase_GDXG_put_SER_AS"/>
</dbReference>
<name>A0ABW2B191_9RHOB</name>
<evidence type="ECO:0000313" key="5">
    <source>
        <dbReference type="EMBL" id="MFC6759163.1"/>
    </source>
</evidence>
<evidence type="ECO:0000259" key="4">
    <source>
        <dbReference type="Pfam" id="PF07859"/>
    </source>
</evidence>
<dbReference type="GO" id="GO:0016787">
    <property type="term" value="F:hydrolase activity"/>
    <property type="evidence" value="ECO:0007669"/>
    <property type="project" value="UniProtKB-KW"/>
</dbReference>
<dbReference type="InterPro" id="IPR050300">
    <property type="entry name" value="GDXG_lipolytic_enzyme"/>
</dbReference>
<dbReference type="Pfam" id="PF07859">
    <property type="entry name" value="Abhydrolase_3"/>
    <property type="match status" value="1"/>
</dbReference>
<evidence type="ECO:0000256" key="2">
    <source>
        <dbReference type="ARBA" id="ARBA00022801"/>
    </source>
</evidence>
<dbReference type="PROSITE" id="PS01174">
    <property type="entry name" value="LIPASE_GDXG_SER"/>
    <property type="match status" value="1"/>
</dbReference>
<proteinExistence type="inferred from homology"/>
<organism evidence="5 6">
    <name type="scientific">Sulfitobacter porphyrae</name>
    <dbReference type="NCBI Taxonomy" id="1246864"/>
    <lineage>
        <taxon>Bacteria</taxon>
        <taxon>Pseudomonadati</taxon>
        <taxon>Pseudomonadota</taxon>
        <taxon>Alphaproteobacteria</taxon>
        <taxon>Rhodobacterales</taxon>
        <taxon>Roseobacteraceae</taxon>
        <taxon>Sulfitobacter</taxon>
    </lineage>
</organism>
<evidence type="ECO:0000256" key="3">
    <source>
        <dbReference type="PROSITE-ProRule" id="PRU10038"/>
    </source>
</evidence>
<evidence type="ECO:0000313" key="6">
    <source>
        <dbReference type="Proteomes" id="UP001596353"/>
    </source>
</evidence>
<dbReference type="Proteomes" id="UP001596353">
    <property type="component" value="Unassembled WGS sequence"/>
</dbReference>
<protein>
    <submittedName>
        <fullName evidence="5">Alpha/beta hydrolase</fullName>
    </submittedName>
</protein>
<feature type="domain" description="Alpha/beta hydrolase fold-3" evidence="4">
    <location>
        <begin position="80"/>
        <end position="281"/>
    </location>
</feature>
<dbReference type="EMBL" id="JBHSWG010000001">
    <property type="protein sequence ID" value="MFC6759163.1"/>
    <property type="molecule type" value="Genomic_DNA"/>
</dbReference>
<dbReference type="InterPro" id="IPR013094">
    <property type="entry name" value="AB_hydrolase_3"/>
</dbReference>
<dbReference type="InterPro" id="IPR029058">
    <property type="entry name" value="AB_hydrolase_fold"/>
</dbReference>
<dbReference type="SUPFAM" id="SSF53474">
    <property type="entry name" value="alpha/beta-Hydrolases"/>
    <property type="match status" value="1"/>
</dbReference>